<dbReference type="InterPro" id="IPR014312">
    <property type="entry name" value="Succ_DH_anchor"/>
</dbReference>
<comment type="subcellular location">
    <subcellularLocation>
        <location evidence="3">Cell inner membrane</location>
        <topology evidence="3">Multi-pass membrane protein</topology>
    </subcellularLocation>
</comment>
<keyword evidence="13" id="KW-0249">Electron transport</keyword>
<protein>
    <recommendedName>
        <fullName evidence="5">Succinate dehydrogenase hydrophobic membrane anchor subunit</fullName>
    </recommendedName>
</protein>
<keyword evidence="6" id="KW-0813">Transport</keyword>
<name>A0A1H8QBQ8_9GAMM</name>
<evidence type="ECO:0000256" key="17">
    <source>
        <dbReference type="SAM" id="Phobius"/>
    </source>
</evidence>
<evidence type="ECO:0000256" key="15">
    <source>
        <dbReference type="ARBA" id="ARBA00023004"/>
    </source>
</evidence>
<organism evidence="18 19">
    <name type="scientific">Aquisalimonas asiatica</name>
    <dbReference type="NCBI Taxonomy" id="406100"/>
    <lineage>
        <taxon>Bacteria</taxon>
        <taxon>Pseudomonadati</taxon>
        <taxon>Pseudomonadota</taxon>
        <taxon>Gammaproteobacteria</taxon>
        <taxon>Chromatiales</taxon>
        <taxon>Ectothiorhodospiraceae</taxon>
        <taxon>Aquisalimonas</taxon>
    </lineage>
</organism>
<evidence type="ECO:0000256" key="12">
    <source>
        <dbReference type="ARBA" id="ARBA00022723"/>
    </source>
</evidence>
<dbReference type="GO" id="GO:0017004">
    <property type="term" value="P:cytochrome complex assembly"/>
    <property type="evidence" value="ECO:0007669"/>
    <property type="project" value="TreeGrafter"/>
</dbReference>
<gene>
    <name evidence="18" type="ORF">SAMN04488052_101480</name>
</gene>
<dbReference type="SUPFAM" id="SSF81343">
    <property type="entry name" value="Fumarate reductase respiratory complex transmembrane subunits"/>
    <property type="match status" value="1"/>
</dbReference>
<accession>A0A1H8QBQ8</accession>
<dbReference type="GO" id="GO:0046872">
    <property type="term" value="F:metal ion binding"/>
    <property type="evidence" value="ECO:0007669"/>
    <property type="project" value="UniProtKB-KW"/>
</dbReference>
<feature type="transmembrane region" description="Helical" evidence="17">
    <location>
        <begin position="58"/>
        <end position="78"/>
    </location>
</feature>
<dbReference type="UniPathway" id="UPA00223"/>
<dbReference type="STRING" id="406100.SAMN04488052_101480"/>
<dbReference type="GO" id="GO:0020037">
    <property type="term" value="F:heme binding"/>
    <property type="evidence" value="ECO:0007669"/>
    <property type="project" value="InterPro"/>
</dbReference>
<dbReference type="RefSeq" id="WP_091639601.1">
    <property type="nucleotide sequence ID" value="NZ_FOEG01000001.1"/>
</dbReference>
<comment type="pathway">
    <text evidence="4">Carbohydrate metabolism; tricarboxylic acid cycle.</text>
</comment>
<feature type="transmembrane region" description="Helical" evidence="17">
    <location>
        <begin position="24"/>
        <end position="46"/>
    </location>
</feature>
<evidence type="ECO:0000256" key="7">
    <source>
        <dbReference type="ARBA" id="ARBA00022475"/>
    </source>
</evidence>
<dbReference type="InterPro" id="IPR034804">
    <property type="entry name" value="SQR/QFR_C/D"/>
</dbReference>
<evidence type="ECO:0000256" key="11">
    <source>
        <dbReference type="ARBA" id="ARBA00022692"/>
    </source>
</evidence>
<dbReference type="Gene3D" id="1.20.1300.10">
    <property type="entry name" value="Fumarate reductase/succinate dehydrogenase, transmembrane subunit"/>
    <property type="match status" value="1"/>
</dbReference>
<dbReference type="OrthoDB" id="9809280at2"/>
<dbReference type="Pfam" id="PF01127">
    <property type="entry name" value="Sdh_cyt"/>
    <property type="match status" value="1"/>
</dbReference>
<dbReference type="Proteomes" id="UP000199657">
    <property type="component" value="Unassembled WGS sequence"/>
</dbReference>
<evidence type="ECO:0000313" key="18">
    <source>
        <dbReference type="EMBL" id="SEO51660.1"/>
    </source>
</evidence>
<keyword evidence="19" id="KW-1185">Reference proteome</keyword>
<dbReference type="GO" id="GO:0005886">
    <property type="term" value="C:plasma membrane"/>
    <property type="evidence" value="ECO:0007669"/>
    <property type="project" value="UniProtKB-SubCell"/>
</dbReference>
<dbReference type="EMBL" id="FOEG01000001">
    <property type="protein sequence ID" value="SEO51660.1"/>
    <property type="molecule type" value="Genomic_DNA"/>
</dbReference>
<evidence type="ECO:0000256" key="10">
    <source>
        <dbReference type="ARBA" id="ARBA00022617"/>
    </source>
</evidence>
<evidence type="ECO:0000256" key="1">
    <source>
        <dbReference type="ARBA" id="ARBA00001971"/>
    </source>
</evidence>
<keyword evidence="9" id="KW-0816">Tricarboxylic acid cycle</keyword>
<comment type="function">
    <text evidence="2">Membrane-anchoring subunit of succinate dehydrogenase (SDH).</text>
</comment>
<evidence type="ECO:0000256" key="14">
    <source>
        <dbReference type="ARBA" id="ARBA00022989"/>
    </source>
</evidence>
<keyword evidence="10" id="KW-0349">Heme</keyword>
<proteinExistence type="predicted"/>
<evidence type="ECO:0000256" key="4">
    <source>
        <dbReference type="ARBA" id="ARBA00005163"/>
    </source>
</evidence>
<comment type="cofactor">
    <cofactor evidence="1">
        <name>heme</name>
        <dbReference type="ChEBI" id="CHEBI:30413"/>
    </cofactor>
</comment>
<dbReference type="GO" id="GO:0009055">
    <property type="term" value="F:electron transfer activity"/>
    <property type="evidence" value="ECO:0007669"/>
    <property type="project" value="TreeGrafter"/>
</dbReference>
<keyword evidence="11 17" id="KW-0812">Transmembrane</keyword>
<dbReference type="AlphaFoldDB" id="A0A1H8QBQ8"/>
<reference evidence="18 19" key="1">
    <citation type="submission" date="2016-10" db="EMBL/GenBank/DDBJ databases">
        <authorList>
            <person name="de Groot N.N."/>
        </authorList>
    </citation>
    <scope>NUCLEOTIDE SEQUENCE [LARGE SCALE GENOMIC DNA]</scope>
    <source>
        <strain evidence="18 19">CGMCC 1.6291</strain>
    </source>
</reference>
<evidence type="ECO:0000313" key="19">
    <source>
        <dbReference type="Proteomes" id="UP000199657"/>
    </source>
</evidence>
<evidence type="ECO:0000256" key="8">
    <source>
        <dbReference type="ARBA" id="ARBA00022519"/>
    </source>
</evidence>
<dbReference type="GO" id="GO:0006099">
    <property type="term" value="P:tricarboxylic acid cycle"/>
    <property type="evidence" value="ECO:0007669"/>
    <property type="project" value="UniProtKB-UniPathway"/>
</dbReference>
<dbReference type="NCBIfam" id="TIGR02968">
    <property type="entry name" value="succ_dehyd_anc"/>
    <property type="match status" value="1"/>
</dbReference>
<dbReference type="PANTHER" id="PTHR38689">
    <property type="entry name" value="SUCCINATE DEHYDROGENASE HYDROPHOBIC MEMBRANE ANCHOR SUBUNIT"/>
    <property type="match status" value="1"/>
</dbReference>
<evidence type="ECO:0000256" key="16">
    <source>
        <dbReference type="ARBA" id="ARBA00023136"/>
    </source>
</evidence>
<evidence type="ECO:0000256" key="2">
    <source>
        <dbReference type="ARBA" id="ARBA00004050"/>
    </source>
</evidence>
<keyword evidence="15" id="KW-0408">Iron</keyword>
<keyword evidence="16 17" id="KW-0472">Membrane</keyword>
<feature type="transmembrane region" description="Helical" evidence="17">
    <location>
        <begin position="98"/>
        <end position="124"/>
    </location>
</feature>
<keyword evidence="8" id="KW-0997">Cell inner membrane</keyword>
<keyword evidence="14 17" id="KW-1133">Transmembrane helix</keyword>
<sequence>MSLRTPVKDARGLGSAKDGVHHWWVQRLSAVALIPLVLWFAFSLAVNAGGDYEAARAWIGSPFTAGVAILLIAAAFYHAQLGLQVVLEDYVDNKALEIAGLVVVKLLAAVLALTGILAVLSIAFGG</sequence>
<evidence type="ECO:0000256" key="5">
    <source>
        <dbReference type="ARBA" id="ARBA00019425"/>
    </source>
</evidence>
<evidence type="ECO:0000256" key="6">
    <source>
        <dbReference type="ARBA" id="ARBA00022448"/>
    </source>
</evidence>
<evidence type="ECO:0000256" key="9">
    <source>
        <dbReference type="ARBA" id="ARBA00022532"/>
    </source>
</evidence>
<evidence type="ECO:0000256" key="3">
    <source>
        <dbReference type="ARBA" id="ARBA00004429"/>
    </source>
</evidence>
<keyword evidence="7" id="KW-1003">Cell membrane</keyword>
<evidence type="ECO:0000256" key="13">
    <source>
        <dbReference type="ARBA" id="ARBA00022982"/>
    </source>
</evidence>
<dbReference type="PANTHER" id="PTHR38689:SF1">
    <property type="entry name" value="SUCCINATE DEHYDROGENASE HYDROPHOBIC MEMBRANE ANCHOR SUBUNIT"/>
    <property type="match status" value="1"/>
</dbReference>
<dbReference type="CDD" id="cd03495">
    <property type="entry name" value="SQR_TypeC_SdhD_like"/>
    <property type="match status" value="1"/>
</dbReference>
<keyword evidence="12" id="KW-0479">Metal-binding</keyword>
<dbReference type="InterPro" id="IPR000701">
    <property type="entry name" value="SuccDH_FuR_B_TM-su"/>
</dbReference>